<evidence type="ECO:0000256" key="2">
    <source>
        <dbReference type="SAM" id="Phobius"/>
    </source>
</evidence>
<evidence type="ECO:0000313" key="3">
    <source>
        <dbReference type="EMBL" id="RXW32367.1"/>
    </source>
</evidence>
<organism evidence="3 4">
    <name type="scientific">Propioniciclava flava</name>
    <dbReference type="NCBI Taxonomy" id="2072026"/>
    <lineage>
        <taxon>Bacteria</taxon>
        <taxon>Bacillati</taxon>
        <taxon>Actinomycetota</taxon>
        <taxon>Actinomycetes</taxon>
        <taxon>Propionibacteriales</taxon>
        <taxon>Propionibacteriaceae</taxon>
        <taxon>Propioniciclava</taxon>
    </lineage>
</organism>
<evidence type="ECO:0008006" key="5">
    <source>
        <dbReference type="Google" id="ProtNLM"/>
    </source>
</evidence>
<feature type="compositionally biased region" description="Basic and acidic residues" evidence="1">
    <location>
        <begin position="111"/>
        <end position="125"/>
    </location>
</feature>
<dbReference type="Pfam" id="PF11239">
    <property type="entry name" value="DUF3040"/>
    <property type="match status" value="1"/>
</dbReference>
<sequence>MSAPMKGGAMALSEHEQRLLEQLEAALAADDPKLANTLRGSRSRSLHRRQAALAGLGFVVGLVALVAGMQFTWVISVLGFVAMLASTVVAISAWRHVDSGVQPPRGAPHRTPTERDSRQRPDDRF</sequence>
<comment type="caution">
    <text evidence="3">The sequence shown here is derived from an EMBL/GenBank/DDBJ whole genome shotgun (WGS) entry which is preliminary data.</text>
</comment>
<feature type="transmembrane region" description="Helical" evidence="2">
    <location>
        <begin position="73"/>
        <end position="94"/>
    </location>
</feature>
<dbReference type="Proteomes" id="UP000290624">
    <property type="component" value="Unassembled WGS sequence"/>
</dbReference>
<protein>
    <recommendedName>
        <fullName evidence="5">DUF3040 domain-containing protein</fullName>
    </recommendedName>
</protein>
<feature type="region of interest" description="Disordered" evidence="1">
    <location>
        <begin position="98"/>
        <end position="125"/>
    </location>
</feature>
<evidence type="ECO:0000256" key="1">
    <source>
        <dbReference type="SAM" id="MobiDB-lite"/>
    </source>
</evidence>
<reference evidence="3 4" key="1">
    <citation type="submission" date="2018-01" db="EMBL/GenBank/DDBJ databases">
        <title>Lactibacter flavus gen. nov., sp. nov., a novel bacterium of the family Propionibacteriaceae isolated from raw milk and dairy products.</title>
        <authorList>
            <person name="Wenning M."/>
            <person name="Breitenwieser F."/>
            <person name="Huptas C."/>
            <person name="von Neubeck M."/>
            <person name="Busse H.-J."/>
            <person name="Scherer S."/>
        </authorList>
    </citation>
    <scope>NUCLEOTIDE SEQUENCE [LARGE SCALE GENOMIC DNA]</scope>
    <source>
        <strain evidence="3 4">VG341</strain>
    </source>
</reference>
<proteinExistence type="predicted"/>
<keyword evidence="2" id="KW-1133">Transmembrane helix</keyword>
<keyword evidence="4" id="KW-1185">Reference proteome</keyword>
<keyword evidence="2" id="KW-0812">Transmembrane</keyword>
<dbReference type="OrthoDB" id="5244024at2"/>
<dbReference type="InterPro" id="IPR021401">
    <property type="entry name" value="DUF3040"/>
</dbReference>
<dbReference type="AlphaFoldDB" id="A0A4Q2EFQ5"/>
<gene>
    <name evidence="3" type="ORF">C1706_07415</name>
</gene>
<dbReference type="EMBL" id="PPCV01000004">
    <property type="protein sequence ID" value="RXW32367.1"/>
    <property type="molecule type" value="Genomic_DNA"/>
</dbReference>
<keyword evidence="2" id="KW-0472">Membrane</keyword>
<name>A0A4Q2EFQ5_9ACTN</name>
<feature type="transmembrane region" description="Helical" evidence="2">
    <location>
        <begin position="51"/>
        <end position="67"/>
    </location>
</feature>
<accession>A0A4Q2EFQ5</accession>
<evidence type="ECO:0000313" key="4">
    <source>
        <dbReference type="Proteomes" id="UP000290624"/>
    </source>
</evidence>